<dbReference type="RefSeq" id="XP_075077130.1">
    <property type="nucleotide sequence ID" value="XM_075221029.1"/>
</dbReference>
<protein>
    <submittedName>
        <fullName evidence="2">Uncharacterized protein LOC142163878</fullName>
    </submittedName>
</protein>
<organism evidence="1 2">
    <name type="scientific">Nicotiana tabacum</name>
    <name type="common">Common tobacco</name>
    <dbReference type="NCBI Taxonomy" id="4097"/>
    <lineage>
        <taxon>Eukaryota</taxon>
        <taxon>Viridiplantae</taxon>
        <taxon>Streptophyta</taxon>
        <taxon>Embryophyta</taxon>
        <taxon>Tracheophyta</taxon>
        <taxon>Spermatophyta</taxon>
        <taxon>Magnoliopsida</taxon>
        <taxon>eudicotyledons</taxon>
        <taxon>Gunneridae</taxon>
        <taxon>Pentapetalae</taxon>
        <taxon>asterids</taxon>
        <taxon>lamiids</taxon>
        <taxon>Solanales</taxon>
        <taxon>Solanaceae</taxon>
        <taxon>Nicotianoideae</taxon>
        <taxon>Nicotianeae</taxon>
        <taxon>Nicotiana</taxon>
    </lineage>
</organism>
<gene>
    <name evidence="2" type="primary">LOC142163878</name>
</gene>
<sequence>MWTTTAQCIREAAREVLGVSKGYSGGYKGDWWWNGVVQGKVKIKNVVYGKLVESVDEEEKMANREHYKLAKKEAKLAVTEAKTATFSHLYEERNGRGGGFIVLTDF</sequence>
<evidence type="ECO:0000313" key="2">
    <source>
        <dbReference type="RefSeq" id="XP_075077130.1"/>
    </source>
</evidence>
<keyword evidence="1" id="KW-1185">Reference proteome</keyword>
<accession>A0AC58RWM9</accession>
<reference evidence="2" key="2">
    <citation type="submission" date="2025-08" db="UniProtKB">
        <authorList>
            <consortium name="RefSeq"/>
        </authorList>
    </citation>
    <scope>IDENTIFICATION</scope>
    <source>
        <tissue evidence="2">Leaf</tissue>
    </source>
</reference>
<name>A0AC58RWM9_TOBAC</name>
<proteinExistence type="predicted"/>
<reference evidence="1" key="1">
    <citation type="journal article" date="2014" name="Nat. Commun.">
        <title>The tobacco genome sequence and its comparison with those of tomato and potato.</title>
        <authorList>
            <person name="Sierro N."/>
            <person name="Battey J.N."/>
            <person name="Ouadi S."/>
            <person name="Bakaher N."/>
            <person name="Bovet L."/>
            <person name="Willig A."/>
            <person name="Goepfert S."/>
            <person name="Peitsch M.C."/>
            <person name="Ivanov N.V."/>
        </authorList>
    </citation>
    <scope>NUCLEOTIDE SEQUENCE [LARGE SCALE GENOMIC DNA]</scope>
</reference>
<evidence type="ECO:0000313" key="1">
    <source>
        <dbReference type="Proteomes" id="UP000790787"/>
    </source>
</evidence>
<dbReference type="Proteomes" id="UP000790787">
    <property type="component" value="Chromosome 9"/>
</dbReference>